<feature type="chain" id="PRO_5036806885" evidence="5">
    <location>
        <begin position="22"/>
        <end position="572"/>
    </location>
</feature>
<dbReference type="PANTHER" id="PTHR30290:SF9">
    <property type="entry name" value="OLIGOPEPTIDE-BINDING PROTEIN APPA"/>
    <property type="match status" value="1"/>
</dbReference>
<evidence type="ECO:0000256" key="4">
    <source>
        <dbReference type="SAM" id="MobiDB-lite"/>
    </source>
</evidence>
<evidence type="ECO:0000313" key="8">
    <source>
        <dbReference type="Proteomes" id="UP000675781"/>
    </source>
</evidence>
<dbReference type="GO" id="GO:0042597">
    <property type="term" value="C:periplasmic space"/>
    <property type="evidence" value="ECO:0007669"/>
    <property type="project" value="UniProtKB-ARBA"/>
</dbReference>
<proteinExistence type="inferred from homology"/>
<dbReference type="Pfam" id="PF00496">
    <property type="entry name" value="SBP_bac_5"/>
    <property type="match status" value="1"/>
</dbReference>
<dbReference type="AlphaFoldDB" id="A0A941IRX6"/>
<accession>A0A941IRX6</accession>
<evidence type="ECO:0000256" key="1">
    <source>
        <dbReference type="ARBA" id="ARBA00005695"/>
    </source>
</evidence>
<reference evidence="7" key="1">
    <citation type="submission" date="2021-04" db="EMBL/GenBank/DDBJ databases">
        <title>Genome based classification of Actinospica acidithermotolerans sp. nov., an actinobacterium isolated from an Indonesian hot spring.</title>
        <authorList>
            <person name="Kusuma A.B."/>
            <person name="Putra K.E."/>
            <person name="Nafisah S."/>
            <person name="Loh J."/>
            <person name="Nouioui I."/>
            <person name="Goodfellow M."/>
        </authorList>
    </citation>
    <scope>NUCLEOTIDE SEQUENCE</scope>
    <source>
        <strain evidence="7">CSCA 57</strain>
    </source>
</reference>
<dbReference type="Gene3D" id="3.40.190.10">
    <property type="entry name" value="Periplasmic binding protein-like II"/>
    <property type="match status" value="1"/>
</dbReference>
<dbReference type="SUPFAM" id="SSF53850">
    <property type="entry name" value="Periplasmic binding protein-like II"/>
    <property type="match status" value="1"/>
</dbReference>
<evidence type="ECO:0000256" key="2">
    <source>
        <dbReference type="ARBA" id="ARBA00022448"/>
    </source>
</evidence>
<comment type="caution">
    <text evidence="7">The sequence shown here is derived from an EMBL/GenBank/DDBJ whole genome shotgun (WGS) entry which is preliminary data.</text>
</comment>
<dbReference type="Gene3D" id="3.90.76.10">
    <property type="entry name" value="Dipeptide-binding Protein, Domain 1"/>
    <property type="match status" value="1"/>
</dbReference>
<dbReference type="PIRSF" id="PIRSF002741">
    <property type="entry name" value="MppA"/>
    <property type="match status" value="1"/>
</dbReference>
<keyword evidence="2" id="KW-0813">Transport</keyword>
<feature type="compositionally biased region" description="Polar residues" evidence="4">
    <location>
        <begin position="334"/>
        <end position="364"/>
    </location>
</feature>
<dbReference type="GO" id="GO:1904680">
    <property type="term" value="F:peptide transmembrane transporter activity"/>
    <property type="evidence" value="ECO:0007669"/>
    <property type="project" value="TreeGrafter"/>
</dbReference>
<comment type="similarity">
    <text evidence="1">Belongs to the bacterial solute-binding protein 5 family.</text>
</comment>
<dbReference type="Proteomes" id="UP000675781">
    <property type="component" value="Unassembled WGS sequence"/>
</dbReference>
<evidence type="ECO:0000313" key="7">
    <source>
        <dbReference type="EMBL" id="MBR7832691.1"/>
    </source>
</evidence>
<name>A0A941IRX6_9ACTN</name>
<evidence type="ECO:0000256" key="3">
    <source>
        <dbReference type="ARBA" id="ARBA00022729"/>
    </source>
</evidence>
<dbReference type="InterPro" id="IPR000914">
    <property type="entry name" value="SBP_5_dom"/>
</dbReference>
<dbReference type="CDD" id="cd08509">
    <property type="entry name" value="PBP2_TmCBP_oligosaccharides_like"/>
    <property type="match status" value="1"/>
</dbReference>
<organism evidence="7 8">
    <name type="scientific">Actinospica durhamensis</name>
    <dbReference type="NCBI Taxonomy" id="1508375"/>
    <lineage>
        <taxon>Bacteria</taxon>
        <taxon>Bacillati</taxon>
        <taxon>Actinomycetota</taxon>
        <taxon>Actinomycetes</taxon>
        <taxon>Catenulisporales</taxon>
        <taxon>Actinospicaceae</taxon>
        <taxon>Actinospica</taxon>
    </lineage>
</organism>
<keyword evidence="8" id="KW-1185">Reference proteome</keyword>
<dbReference type="RefSeq" id="WP_212527219.1">
    <property type="nucleotide sequence ID" value="NZ_JAGSOG010000015.1"/>
</dbReference>
<dbReference type="PANTHER" id="PTHR30290">
    <property type="entry name" value="PERIPLASMIC BINDING COMPONENT OF ABC TRANSPORTER"/>
    <property type="match status" value="1"/>
</dbReference>
<feature type="domain" description="Solute-binding protein family 5" evidence="6">
    <location>
        <begin position="93"/>
        <end position="458"/>
    </location>
</feature>
<dbReference type="GO" id="GO:0043190">
    <property type="term" value="C:ATP-binding cassette (ABC) transporter complex"/>
    <property type="evidence" value="ECO:0007669"/>
    <property type="project" value="InterPro"/>
</dbReference>
<dbReference type="EMBL" id="JAGSOG010000015">
    <property type="protein sequence ID" value="MBR7832691.1"/>
    <property type="molecule type" value="Genomic_DNA"/>
</dbReference>
<dbReference type="Gene3D" id="3.10.105.10">
    <property type="entry name" value="Dipeptide-binding Protein, Domain 3"/>
    <property type="match status" value="1"/>
</dbReference>
<protein>
    <submittedName>
        <fullName evidence="7">ABC transporter substrate-binding protein</fullName>
    </submittedName>
</protein>
<evidence type="ECO:0000259" key="6">
    <source>
        <dbReference type="Pfam" id="PF00496"/>
    </source>
</evidence>
<gene>
    <name evidence="7" type="ORF">KDL01_05435</name>
</gene>
<feature type="signal peptide" evidence="5">
    <location>
        <begin position="1"/>
        <end position="21"/>
    </location>
</feature>
<evidence type="ECO:0000256" key="5">
    <source>
        <dbReference type="SAM" id="SignalP"/>
    </source>
</evidence>
<keyword evidence="3 5" id="KW-0732">Signal</keyword>
<feature type="region of interest" description="Disordered" evidence="4">
    <location>
        <begin position="334"/>
        <end position="366"/>
    </location>
</feature>
<dbReference type="GO" id="GO:0015833">
    <property type="term" value="P:peptide transport"/>
    <property type="evidence" value="ECO:0007669"/>
    <property type="project" value="TreeGrafter"/>
</dbReference>
<dbReference type="InterPro" id="IPR039424">
    <property type="entry name" value="SBP_5"/>
</dbReference>
<sequence>MTRRTTTTGIALAAAACLALAACSSSGNPTGTSSGGGGAQTALVIEDATASTAYTNNFNPFDAGDFVLSENTVSFMYEPLMMVNSLKSSEPSIPWLAQSIAWSDNGKTATITLNPSAKWSDGTALTSADVAYTYQLVTGNAALNLQGIPAASSITEPSPTQVVLNFATSEAANYVAIDNQVIVQKKQWSTISNPATYVLSGSQAVGSGPYELDSFSGQDVKYKANPNYWQGAPKVKELSIPLYTSNDAAALALANGDIDLAGNDINNVLSTFVNKDPQHNHLFQSSAPYFPASNTVTLLLNNQSSQAPALGDANVRKAISAALDRQSMATQCETNYEAPASSSGGLIASSTDQSSVNPATSNDIKASPDQATVAADMKTAGYTETGGKWVKGGKQITFSIIDPNSFSDYWCDAKAMATELNTAGFNVTASGNYTYDTWTQAITTGNFTAALHWGQGSTAFQRDQFILDATQTAKEGSTAAGDYDRYTSAAATKAVTDYESATTTQDQQTALNEIQQVYSDDMPAIPVLYGAAWYEYNDSHFTGWPTSANPFINPSPQYESYEYLVWNLKPVS</sequence>
<dbReference type="InterPro" id="IPR030678">
    <property type="entry name" value="Peptide/Ni-bd"/>
</dbReference>
<dbReference type="PROSITE" id="PS51257">
    <property type="entry name" value="PROKAR_LIPOPROTEIN"/>
    <property type="match status" value="1"/>
</dbReference>